<feature type="domain" description="CBS" evidence="3">
    <location>
        <begin position="77"/>
        <end position="132"/>
    </location>
</feature>
<comment type="caution">
    <text evidence="4">The sequence shown here is derived from an EMBL/GenBank/DDBJ whole genome shotgun (WGS) entry which is preliminary data.</text>
</comment>
<evidence type="ECO:0000313" key="5">
    <source>
        <dbReference type="Proteomes" id="UP000244446"/>
    </source>
</evidence>
<dbReference type="Pfam" id="PF00571">
    <property type="entry name" value="CBS"/>
    <property type="match status" value="2"/>
</dbReference>
<name>A0A2T7GBL5_9RHOB</name>
<protein>
    <submittedName>
        <fullName evidence="4">Histidine kinase</fullName>
    </submittedName>
</protein>
<dbReference type="Gene3D" id="3.10.580.10">
    <property type="entry name" value="CBS-domain"/>
    <property type="match status" value="1"/>
</dbReference>
<accession>A0A2T7GBL5</accession>
<dbReference type="PANTHER" id="PTHR43080:SF2">
    <property type="entry name" value="CBS DOMAIN-CONTAINING PROTEIN"/>
    <property type="match status" value="1"/>
</dbReference>
<dbReference type="SMART" id="SM00116">
    <property type="entry name" value="CBS"/>
    <property type="match status" value="2"/>
</dbReference>
<organism evidence="4 5">
    <name type="scientific">Pelagivirga sediminicola</name>
    <dbReference type="NCBI Taxonomy" id="2170575"/>
    <lineage>
        <taxon>Bacteria</taxon>
        <taxon>Pseudomonadati</taxon>
        <taxon>Pseudomonadota</taxon>
        <taxon>Alphaproteobacteria</taxon>
        <taxon>Rhodobacterales</taxon>
        <taxon>Paracoccaceae</taxon>
        <taxon>Pelagivirga</taxon>
    </lineage>
</organism>
<dbReference type="CDD" id="cd04623">
    <property type="entry name" value="CBS_pair_bac_euk"/>
    <property type="match status" value="1"/>
</dbReference>
<proteinExistence type="predicted"/>
<sequence>MLVQQILKTKANTDVFTIAPGLAVSDAAAKLSENRIGALIVADESGHVVGVLSERDIVRTLGQRGAGCLNDKVDEMMTTDLVCATRQDTGESVLQRMTDGRFRHMPVLEDGKLIGVITLGDVVKARLAELAMENESMQGMIMGR</sequence>
<dbReference type="Proteomes" id="UP000244446">
    <property type="component" value="Unassembled WGS sequence"/>
</dbReference>
<evidence type="ECO:0000313" key="4">
    <source>
        <dbReference type="EMBL" id="PVA11815.1"/>
    </source>
</evidence>
<dbReference type="InterPro" id="IPR046342">
    <property type="entry name" value="CBS_dom_sf"/>
</dbReference>
<evidence type="ECO:0000256" key="1">
    <source>
        <dbReference type="ARBA" id="ARBA00023122"/>
    </source>
</evidence>
<dbReference type="PROSITE" id="PS51371">
    <property type="entry name" value="CBS"/>
    <property type="match status" value="2"/>
</dbReference>
<dbReference type="AlphaFoldDB" id="A0A2T7GBL5"/>
<feature type="domain" description="CBS" evidence="3">
    <location>
        <begin position="11"/>
        <end position="72"/>
    </location>
</feature>
<dbReference type="InterPro" id="IPR000644">
    <property type="entry name" value="CBS_dom"/>
</dbReference>
<dbReference type="PANTHER" id="PTHR43080">
    <property type="entry name" value="CBS DOMAIN-CONTAINING PROTEIN CBSX3, MITOCHONDRIAL"/>
    <property type="match status" value="1"/>
</dbReference>
<dbReference type="OrthoDB" id="9807125at2"/>
<keyword evidence="4" id="KW-0808">Transferase</keyword>
<dbReference type="RefSeq" id="WP_108690560.1">
    <property type="nucleotide sequence ID" value="NZ_QCYH01000001.1"/>
</dbReference>
<keyword evidence="1 2" id="KW-0129">CBS domain</keyword>
<evidence type="ECO:0000259" key="3">
    <source>
        <dbReference type="PROSITE" id="PS51371"/>
    </source>
</evidence>
<dbReference type="GO" id="GO:0016301">
    <property type="term" value="F:kinase activity"/>
    <property type="evidence" value="ECO:0007669"/>
    <property type="project" value="UniProtKB-KW"/>
</dbReference>
<dbReference type="InterPro" id="IPR051257">
    <property type="entry name" value="Diverse_CBS-Domain"/>
</dbReference>
<dbReference type="InterPro" id="IPR044725">
    <property type="entry name" value="CBSX3_CBS_dom"/>
</dbReference>
<gene>
    <name evidence="4" type="ORF">DC366_02380</name>
</gene>
<keyword evidence="4" id="KW-0418">Kinase</keyword>
<keyword evidence="5" id="KW-1185">Reference proteome</keyword>
<dbReference type="SUPFAM" id="SSF54631">
    <property type="entry name" value="CBS-domain pair"/>
    <property type="match status" value="1"/>
</dbReference>
<reference evidence="4 5" key="1">
    <citation type="submission" date="2018-04" db="EMBL/GenBank/DDBJ databases">
        <title>Pelagivirga bohaiensis gen. nov., sp. nov., a bacterium isolated from the Bohai Sea.</title>
        <authorList>
            <person name="Ji X."/>
        </authorList>
    </citation>
    <scope>NUCLEOTIDE SEQUENCE [LARGE SCALE GENOMIC DNA]</scope>
    <source>
        <strain evidence="4 5">BH-SD19</strain>
    </source>
</reference>
<dbReference type="EMBL" id="QCYH01000001">
    <property type="protein sequence ID" value="PVA11815.1"/>
    <property type="molecule type" value="Genomic_DNA"/>
</dbReference>
<evidence type="ECO:0000256" key="2">
    <source>
        <dbReference type="PROSITE-ProRule" id="PRU00703"/>
    </source>
</evidence>